<gene>
    <name evidence="10" type="primary">sdcS</name>
    <name evidence="10" type="ORF">CIB50_0000983</name>
</gene>
<feature type="transmembrane region" description="Helical" evidence="9">
    <location>
        <begin position="368"/>
        <end position="386"/>
    </location>
</feature>
<proteinExistence type="inferred from homology"/>
<evidence type="ECO:0000256" key="7">
    <source>
        <dbReference type="ARBA" id="ARBA00031174"/>
    </source>
</evidence>
<feature type="transmembrane region" description="Helical" evidence="9">
    <location>
        <begin position="310"/>
        <end position="332"/>
    </location>
</feature>
<dbReference type="KEGG" id="kvr:CIB50_0000983"/>
<evidence type="ECO:0000256" key="2">
    <source>
        <dbReference type="ARBA" id="ARBA00006772"/>
    </source>
</evidence>
<feature type="compositionally biased region" description="Low complexity" evidence="8">
    <location>
        <begin position="237"/>
        <end position="250"/>
    </location>
</feature>
<keyword evidence="4 9" id="KW-0812">Transmembrane</keyword>
<feature type="transmembrane region" description="Helical" evidence="9">
    <location>
        <begin position="486"/>
        <end position="503"/>
    </location>
</feature>
<feature type="transmembrane region" description="Helical" evidence="9">
    <location>
        <begin position="181"/>
        <end position="200"/>
    </location>
</feature>
<dbReference type="CDD" id="cd01115">
    <property type="entry name" value="SLC13_permease"/>
    <property type="match status" value="1"/>
</dbReference>
<protein>
    <recommendedName>
        <fullName evidence="3">Sodium-dependent dicarboxylate transporter SdcS</fullName>
    </recommendedName>
    <alternativeName>
        <fullName evidence="7">Na(+)/dicarboxylate symporter</fullName>
    </alternativeName>
</protein>
<evidence type="ECO:0000313" key="10">
    <source>
        <dbReference type="EMBL" id="QMS56280.1"/>
    </source>
</evidence>
<evidence type="ECO:0000256" key="5">
    <source>
        <dbReference type="ARBA" id="ARBA00022989"/>
    </source>
</evidence>
<dbReference type="GO" id="GO:0008514">
    <property type="term" value="F:organic anion transmembrane transporter activity"/>
    <property type="evidence" value="ECO:0007669"/>
    <property type="project" value="UniProtKB-ARBA"/>
</dbReference>
<comment type="subcellular location">
    <subcellularLocation>
        <location evidence="1">Membrane</location>
        <topology evidence="1">Multi-pass membrane protein</topology>
    </subcellularLocation>
</comment>
<evidence type="ECO:0000313" key="11">
    <source>
        <dbReference type="Proteomes" id="UP000216825"/>
    </source>
</evidence>
<dbReference type="Proteomes" id="UP000216825">
    <property type="component" value="Chromosome"/>
</dbReference>
<feature type="transmembrane region" description="Helical" evidence="9">
    <location>
        <begin position="424"/>
        <end position="445"/>
    </location>
</feature>
<evidence type="ECO:0000256" key="9">
    <source>
        <dbReference type="SAM" id="Phobius"/>
    </source>
</evidence>
<feature type="transmembrane region" description="Helical" evidence="9">
    <location>
        <begin position="117"/>
        <end position="136"/>
    </location>
</feature>
<feature type="region of interest" description="Disordered" evidence="8">
    <location>
        <begin position="1"/>
        <end position="37"/>
    </location>
</feature>
<evidence type="ECO:0000256" key="4">
    <source>
        <dbReference type="ARBA" id="ARBA00022692"/>
    </source>
</evidence>
<feature type="transmembrane region" description="Helical" evidence="9">
    <location>
        <begin position="45"/>
        <end position="62"/>
    </location>
</feature>
<feature type="transmembrane region" description="Helical" evidence="9">
    <location>
        <begin position="269"/>
        <end position="290"/>
    </location>
</feature>
<dbReference type="AlphaFoldDB" id="A0A7D7Q4U6"/>
<dbReference type="PANTHER" id="PTHR10283">
    <property type="entry name" value="SOLUTE CARRIER FAMILY 13 MEMBER"/>
    <property type="match status" value="1"/>
</dbReference>
<dbReference type="NCBIfam" id="TIGR00785">
    <property type="entry name" value="dass"/>
    <property type="match status" value="1"/>
</dbReference>
<dbReference type="RefSeq" id="WP_094393417.1">
    <property type="nucleotide sequence ID" value="NZ_CP059343.1"/>
</dbReference>
<dbReference type="EMBL" id="CP059343">
    <property type="protein sequence ID" value="QMS56280.1"/>
    <property type="molecule type" value="Genomic_DNA"/>
</dbReference>
<keyword evidence="6 9" id="KW-0472">Membrane</keyword>
<feature type="transmembrane region" description="Helical" evidence="9">
    <location>
        <begin position="457"/>
        <end position="479"/>
    </location>
</feature>
<evidence type="ECO:0000256" key="1">
    <source>
        <dbReference type="ARBA" id="ARBA00004141"/>
    </source>
</evidence>
<comment type="similarity">
    <text evidence="2">Belongs to the SLC13A/DASS transporter (TC 2.A.47) family. NADC subfamily.</text>
</comment>
<reference evidence="10 11" key="2">
    <citation type="submission" date="2020-07" db="EMBL/GenBank/DDBJ databases">
        <title>Genome of starter culture bacteria Kocuria salsicia reveals its technological properties and safety for usage in meat industry.</title>
        <authorList>
            <person name="Michael M."/>
            <person name="Konstantin K."/>
            <person name="Evgenii K."/>
            <person name="Galina S."/>
            <person name="Oksana K."/>
            <person name="Andrei L."/>
        </authorList>
    </citation>
    <scope>NUCLEOTIDE SEQUENCE [LARGE SCALE GENOMIC DNA]</scope>
    <source>
        <strain evidence="10 11">80</strain>
    </source>
</reference>
<dbReference type="InterPro" id="IPR001898">
    <property type="entry name" value="SLC13A/DASS"/>
</dbReference>
<feature type="compositionally biased region" description="Basic and acidic residues" evidence="8">
    <location>
        <begin position="12"/>
        <end position="37"/>
    </location>
</feature>
<dbReference type="GO" id="GO:0005886">
    <property type="term" value="C:plasma membrane"/>
    <property type="evidence" value="ECO:0007669"/>
    <property type="project" value="TreeGrafter"/>
</dbReference>
<feature type="transmembrane region" description="Helical" evidence="9">
    <location>
        <begin position="550"/>
        <end position="573"/>
    </location>
</feature>
<keyword evidence="5 9" id="KW-1133">Transmembrane helix</keyword>
<name>A0A7D7Q4U6_KOCVA</name>
<reference evidence="11" key="1">
    <citation type="submission" date="2017-08" db="EMBL/GenBank/DDBJ databases">
        <title>Draft Genome Sequence of Kocuria varians 80.</title>
        <authorList>
            <person name="Minaev M."/>
            <person name="Kurbakov K.A."/>
            <person name="Solodovnikova G.I."/>
            <person name="Kuznetsova O.A."/>
            <person name="Lisitsyn A.B."/>
        </authorList>
    </citation>
    <scope>NUCLEOTIDE SEQUENCE [LARGE SCALE GENOMIC DNA]</scope>
    <source>
        <strain evidence="11">80</strain>
    </source>
</reference>
<organism evidence="10 11">
    <name type="scientific">Kocuria varians</name>
    <name type="common">Micrococcus varians</name>
    <dbReference type="NCBI Taxonomy" id="1272"/>
    <lineage>
        <taxon>Bacteria</taxon>
        <taxon>Bacillati</taxon>
        <taxon>Actinomycetota</taxon>
        <taxon>Actinomycetes</taxon>
        <taxon>Micrococcales</taxon>
        <taxon>Micrococcaceae</taxon>
        <taxon>Kocuria</taxon>
    </lineage>
</organism>
<dbReference type="GO" id="GO:1905039">
    <property type="term" value="P:carboxylic acid transmembrane transport"/>
    <property type="evidence" value="ECO:0007669"/>
    <property type="project" value="UniProtKB-ARBA"/>
</dbReference>
<sequence length="576" mass="59395">MSHPAVPGAHLRSLDPDPHRGEEIEFRSPGERAPEEKAHTRHVRLAGFLGGLVLGILIYALMPGDVPHAAKLTAATAVLMGVWWMTEALPLPATALLPLVVFPTLGTDVTFDKVGASYGNNIIFLFMGGFLLALAMQRWNLHRRIALLTVKVMGTRPTQMVAGFMVATGFLSMWVSNTATAVMMLPIGVSVLLLVTKIGAEATAHDAAAGSPAGGSVEGSTPGPTSGATAGSGDGAVGSADDAPATAVADADPESAEVKDEIIKSNFGTALMLGIAYAASIGSLGTIIGTPPNTLMAGYLSDAHGITIGFGQWMLVGVPLAVVLLAVCWFLLTKVLFKPEISEIPGGKELIQEELHKLGPMSSGEKRVLVLFVLAALAWIFVPVLFDDPLISDAGIAVAAGLLLFLCPAGAARGVRLLDWDSAVKLPWGVLLLFGGGLALSAQFSSSGLTEWIGERAAGLGGLPTVLLVLLMAGGILLLTELTSNTATAATFLPVAGGVAMGIGVDPMFLAIPVALAATCAFMLPVATPPNAIAFGSGYVTVGQMIRGGVWLNLAALVLITITTMTLAVWVFGLAY</sequence>
<feature type="compositionally biased region" description="Low complexity" evidence="8">
    <location>
        <begin position="219"/>
        <end position="229"/>
    </location>
</feature>
<dbReference type="PANTHER" id="PTHR10283:SF82">
    <property type="entry name" value="SOLUTE CARRIER FAMILY 13 MEMBER 2"/>
    <property type="match status" value="1"/>
</dbReference>
<feature type="transmembrane region" description="Helical" evidence="9">
    <location>
        <begin position="392"/>
        <end position="412"/>
    </location>
</feature>
<evidence type="ECO:0000256" key="6">
    <source>
        <dbReference type="ARBA" id="ARBA00023136"/>
    </source>
</evidence>
<keyword evidence="11" id="KW-1185">Reference proteome</keyword>
<dbReference type="Pfam" id="PF00939">
    <property type="entry name" value="Na_sulph_symp"/>
    <property type="match status" value="1"/>
</dbReference>
<accession>A0A7D7Q4U6</accession>
<evidence type="ECO:0000256" key="3">
    <source>
        <dbReference type="ARBA" id="ARBA00020150"/>
    </source>
</evidence>
<feature type="region of interest" description="Disordered" evidence="8">
    <location>
        <begin position="207"/>
        <end position="253"/>
    </location>
</feature>
<evidence type="ECO:0000256" key="8">
    <source>
        <dbReference type="SAM" id="MobiDB-lite"/>
    </source>
</evidence>